<name>A0A0A9U9S3_ARUDO</name>
<reference evidence="1" key="2">
    <citation type="journal article" date="2015" name="Data Brief">
        <title>Shoot transcriptome of the giant reed, Arundo donax.</title>
        <authorList>
            <person name="Barrero R.A."/>
            <person name="Guerrero F.D."/>
            <person name="Moolhuijzen P."/>
            <person name="Goolsby J.A."/>
            <person name="Tidwell J."/>
            <person name="Bellgard S.E."/>
            <person name="Bellgard M.I."/>
        </authorList>
    </citation>
    <scope>NUCLEOTIDE SEQUENCE</scope>
    <source>
        <tissue evidence="1">Shoot tissue taken approximately 20 cm above the soil surface</tissue>
    </source>
</reference>
<organism evidence="1">
    <name type="scientific">Arundo donax</name>
    <name type="common">Giant reed</name>
    <name type="synonym">Donax arundinaceus</name>
    <dbReference type="NCBI Taxonomy" id="35708"/>
    <lineage>
        <taxon>Eukaryota</taxon>
        <taxon>Viridiplantae</taxon>
        <taxon>Streptophyta</taxon>
        <taxon>Embryophyta</taxon>
        <taxon>Tracheophyta</taxon>
        <taxon>Spermatophyta</taxon>
        <taxon>Magnoliopsida</taxon>
        <taxon>Liliopsida</taxon>
        <taxon>Poales</taxon>
        <taxon>Poaceae</taxon>
        <taxon>PACMAD clade</taxon>
        <taxon>Arundinoideae</taxon>
        <taxon>Arundineae</taxon>
        <taxon>Arundo</taxon>
    </lineage>
</organism>
<protein>
    <submittedName>
        <fullName evidence="1">Uncharacterized protein</fullName>
    </submittedName>
</protein>
<evidence type="ECO:0000313" key="1">
    <source>
        <dbReference type="EMBL" id="JAD18055.1"/>
    </source>
</evidence>
<proteinExistence type="predicted"/>
<dbReference type="AlphaFoldDB" id="A0A0A9U9S3"/>
<accession>A0A0A9U9S3</accession>
<reference evidence="1" key="1">
    <citation type="submission" date="2014-09" db="EMBL/GenBank/DDBJ databases">
        <authorList>
            <person name="Magalhaes I.L.F."/>
            <person name="Oliveira U."/>
            <person name="Santos F.R."/>
            <person name="Vidigal T.H.D.A."/>
            <person name="Brescovit A.D."/>
            <person name="Santos A.J."/>
        </authorList>
    </citation>
    <scope>NUCLEOTIDE SEQUENCE</scope>
    <source>
        <tissue evidence="1">Shoot tissue taken approximately 20 cm above the soil surface</tissue>
    </source>
</reference>
<dbReference type="EMBL" id="GBRH01279840">
    <property type="protein sequence ID" value="JAD18055.1"/>
    <property type="molecule type" value="Transcribed_RNA"/>
</dbReference>
<sequence>MVISLIWQSKRIASSHIIAHPKNATRTQDSKQCSINQHCN</sequence>